<evidence type="ECO:0000313" key="9">
    <source>
        <dbReference type="Proteomes" id="UP000277580"/>
    </source>
</evidence>
<evidence type="ECO:0000256" key="6">
    <source>
        <dbReference type="SAM" id="MobiDB-lite"/>
    </source>
</evidence>
<protein>
    <submittedName>
        <fullName evidence="8">PLP-dependent transferase</fullName>
    </submittedName>
</protein>
<name>A0A3N4KIM6_9PEZI</name>
<dbReference type="OrthoDB" id="691673at2759"/>
<dbReference type="GO" id="GO:0030170">
    <property type="term" value="F:pyridoxal phosphate binding"/>
    <property type="evidence" value="ECO:0007669"/>
    <property type="project" value="InterPro"/>
</dbReference>
<evidence type="ECO:0000256" key="3">
    <source>
        <dbReference type="ARBA" id="ARBA00022576"/>
    </source>
</evidence>
<dbReference type="EMBL" id="ML119143">
    <property type="protein sequence ID" value="RPB10370.1"/>
    <property type="molecule type" value="Genomic_DNA"/>
</dbReference>
<accession>A0A3N4KIM6</accession>
<keyword evidence="3" id="KW-0032">Aminotransferase</keyword>
<dbReference type="STRING" id="1392247.A0A3N4KIM6"/>
<dbReference type="SUPFAM" id="SSF53383">
    <property type="entry name" value="PLP-dependent transferases"/>
    <property type="match status" value="1"/>
</dbReference>
<dbReference type="Pfam" id="PF00155">
    <property type="entry name" value="Aminotran_1_2"/>
    <property type="match status" value="1"/>
</dbReference>
<sequence length="573" mass="63757">MSTAESVPENAPMDLSHHFNATSRSRNSNAMKELYKYFMTPGMTNLAGGLPYPEYFPFDTLEAKIAPATRFIAESAAKYHSLPPKPSSSIFSLFSSKPAPTELSEVPKTEHFSIPKFSVGHTGLDIATALQYSLAEGLTPLADFIKDFAINHLHGGKIPYASPEIVLTCGNTDGLSKALSLLAERGDNMLVEEYTYPGGLQTAEPLGVGIIPVAVDSQGMLARGKGGLRDVLENWNEWEQGKRPHMMYTVTVGQNPTGGTLSLQRRKDIYKLCEKYDIIIIEDDPYWYLQYTSSSHPPSSAPFKGPDGKYSFMEAMTPSYVTIDKSGRVIRLDTFSKTVAPGCRLGWITAQPAFVERITRIGEASTQAPSGFSQAMVFELLSTWGMDGWIKWLENLRRLYEERMVMMREVLEKHSNAVLHFIEGDSIVVKKTRVYEFDSPDGGMFIWVRVLIESHPAYTEYTSTLGHSKLDMMTNLWSYIAETQLSMPCPGWTFAPNAEIREGKSAERMRFCFAAINENQIREATERWGKGLQDFWGLGAKDIDDWGKRPESVRGGKEGVVSLGWTGGMLGGC</sequence>
<dbReference type="GO" id="GO:0008483">
    <property type="term" value="F:transaminase activity"/>
    <property type="evidence" value="ECO:0007669"/>
    <property type="project" value="UniProtKB-KW"/>
</dbReference>
<gene>
    <name evidence="8" type="ORF">P167DRAFT_554445</name>
</gene>
<comment type="cofactor">
    <cofactor evidence="1">
        <name>pyridoxal 5'-phosphate</name>
        <dbReference type="ChEBI" id="CHEBI:597326"/>
    </cofactor>
</comment>
<evidence type="ECO:0000256" key="2">
    <source>
        <dbReference type="ARBA" id="ARBA00007441"/>
    </source>
</evidence>
<keyword evidence="9" id="KW-1185">Reference proteome</keyword>
<keyword evidence="5" id="KW-0663">Pyridoxal phosphate</keyword>
<dbReference type="InterPro" id="IPR015424">
    <property type="entry name" value="PyrdxlP-dep_Trfase"/>
</dbReference>
<evidence type="ECO:0000313" key="8">
    <source>
        <dbReference type="EMBL" id="RPB10370.1"/>
    </source>
</evidence>
<dbReference type="Proteomes" id="UP000277580">
    <property type="component" value="Unassembled WGS sequence"/>
</dbReference>
<comment type="similarity">
    <text evidence="2">Belongs to the class-I pyridoxal-phosphate-dependent aminotransferase family.</text>
</comment>
<dbReference type="InParanoid" id="A0A3N4KIM6"/>
<dbReference type="PANTHER" id="PTHR42790:SF1">
    <property type="entry name" value="AROMATIC AMINO ACID AMINOTRANSFERASE, HYPOTHETICAL (EUROFUNG)"/>
    <property type="match status" value="1"/>
</dbReference>
<evidence type="ECO:0000259" key="7">
    <source>
        <dbReference type="Pfam" id="PF00155"/>
    </source>
</evidence>
<reference evidence="8 9" key="1">
    <citation type="journal article" date="2018" name="Nat. Ecol. Evol.">
        <title>Pezizomycetes genomes reveal the molecular basis of ectomycorrhizal truffle lifestyle.</title>
        <authorList>
            <person name="Murat C."/>
            <person name="Payen T."/>
            <person name="Noel B."/>
            <person name="Kuo A."/>
            <person name="Morin E."/>
            <person name="Chen J."/>
            <person name="Kohler A."/>
            <person name="Krizsan K."/>
            <person name="Balestrini R."/>
            <person name="Da Silva C."/>
            <person name="Montanini B."/>
            <person name="Hainaut M."/>
            <person name="Levati E."/>
            <person name="Barry K.W."/>
            <person name="Belfiori B."/>
            <person name="Cichocki N."/>
            <person name="Clum A."/>
            <person name="Dockter R.B."/>
            <person name="Fauchery L."/>
            <person name="Guy J."/>
            <person name="Iotti M."/>
            <person name="Le Tacon F."/>
            <person name="Lindquist E.A."/>
            <person name="Lipzen A."/>
            <person name="Malagnac F."/>
            <person name="Mello A."/>
            <person name="Molinier V."/>
            <person name="Miyauchi S."/>
            <person name="Poulain J."/>
            <person name="Riccioni C."/>
            <person name="Rubini A."/>
            <person name="Sitrit Y."/>
            <person name="Splivallo R."/>
            <person name="Traeger S."/>
            <person name="Wang M."/>
            <person name="Zifcakova L."/>
            <person name="Wipf D."/>
            <person name="Zambonelli A."/>
            <person name="Paolocci F."/>
            <person name="Nowrousian M."/>
            <person name="Ottonello S."/>
            <person name="Baldrian P."/>
            <person name="Spatafora J.W."/>
            <person name="Henrissat B."/>
            <person name="Nagy L.G."/>
            <person name="Aury J.M."/>
            <person name="Wincker P."/>
            <person name="Grigoriev I.V."/>
            <person name="Bonfante P."/>
            <person name="Martin F.M."/>
        </authorList>
    </citation>
    <scope>NUCLEOTIDE SEQUENCE [LARGE SCALE GENOMIC DNA]</scope>
    <source>
        <strain evidence="8 9">CCBAS932</strain>
    </source>
</reference>
<dbReference type="PANTHER" id="PTHR42790">
    <property type="entry name" value="AMINOTRANSFERASE"/>
    <property type="match status" value="1"/>
</dbReference>
<dbReference type="AlphaFoldDB" id="A0A3N4KIM6"/>
<dbReference type="CDD" id="cd00609">
    <property type="entry name" value="AAT_like"/>
    <property type="match status" value="1"/>
</dbReference>
<evidence type="ECO:0000256" key="5">
    <source>
        <dbReference type="ARBA" id="ARBA00022898"/>
    </source>
</evidence>
<dbReference type="GO" id="GO:1901605">
    <property type="term" value="P:alpha-amino acid metabolic process"/>
    <property type="evidence" value="ECO:0007669"/>
    <property type="project" value="TreeGrafter"/>
</dbReference>
<dbReference type="InterPro" id="IPR004839">
    <property type="entry name" value="Aminotransferase_I/II_large"/>
</dbReference>
<organism evidence="8 9">
    <name type="scientific">Morchella conica CCBAS932</name>
    <dbReference type="NCBI Taxonomy" id="1392247"/>
    <lineage>
        <taxon>Eukaryota</taxon>
        <taxon>Fungi</taxon>
        <taxon>Dikarya</taxon>
        <taxon>Ascomycota</taxon>
        <taxon>Pezizomycotina</taxon>
        <taxon>Pezizomycetes</taxon>
        <taxon>Pezizales</taxon>
        <taxon>Morchellaceae</taxon>
        <taxon>Morchella</taxon>
    </lineage>
</organism>
<evidence type="ECO:0000256" key="4">
    <source>
        <dbReference type="ARBA" id="ARBA00022679"/>
    </source>
</evidence>
<dbReference type="InterPro" id="IPR015421">
    <property type="entry name" value="PyrdxlP-dep_Trfase_major"/>
</dbReference>
<dbReference type="InterPro" id="IPR050859">
    <property type="entry name" value="Class-I_PLP-dep_aminotransf"/>
</dbReference>
<proteinExistence type="inferred from homology"/>
<dbReference type="Gene3D" id="3.40.640.10">
    <property type="entry name" value="Type I PLP-dependent aspartate aminotransferase-like (Major domain)"/>
    <property type="match status" value="1"/>
</dbReference>
<keyword evidence="4 8" id="KW-0808">Transferase</keyword>
<evidence type="ECO:0000256" key="1">
    <source>
        <dbReference type="ARBA" id="ARBA00001933"/>
    </source>
</evidence>
<feature type="region of interest" description="Disordered" evidence="6">
    <location>
        <begin position="1"/>
        <end position="20"/>
    </location>
</feature>
<feature type="domain" description="Aminotransferase class I/classII large" evidence="7">
    <location>
        <begin position="152"/>
        <end position="526"/>
    </location>
</feature>